<dbReference type="Pfam" id="PF01336">
    <property type="entry name" value="tRNA_anti-codon"/>
    <property type="match status" value="1"/>
</dbReference>
<dbReference type="SUPFAM" id="SSF55681">
    <property type="entry name" value="Class II aaRS and biotin synthetases"/>
    <property type="match status" value="1"/>
</dbReference>
<accession>A0A3G4ZTI7</accession>
<evidence type="ECO:0000256" key="6">
    <source>
        <dbReference type="ARBA" id="ARBA00022840"/>
    </source>
</evidence>
<keyword evidence="4" id="KW-0436">Ligase</keyword>
<dbReference type="CDD" id="cd00776">
    <property type="entry name" value="AsxRS_core"/>
    <property type="match status" value="1"/>
</dbReference>
<comment type="similarity">
    <text evidence="2">Belongs to the class-II aminoacyl-tRNA synthetase family. Type 2 subfamily.</text>
</comment>
<dbReference type="NCBIfam" id="TIGR00458">
    <property type="entry name" value="aspS_nondisc"/>
    <property type="match status" value="1"/>
</dbReference>
<dbReference type="GO" id="GO:0017101">
    <property type="term" value="C:aminoacyl-tRNA synthetase multienzyme complex"/>
    <property type="evidence" value="ECO:0007669"/>
    <property type="project" value="TreeGrafter"/>
</dbReference>
<dbReference type="InterPro" id="IPR045864">
    <property type="entry name" value="aa-tRNA-synth_II/BPL/LPL"/>
</dbReference>
<evidence type="ECO:0000256" key="7">
    <source>
        <dbReference type="ARBA" id="ARBA00022917"/>
    </source>
</evidence>
<dbReference type="InterPro" id="IPR004364">
    <property type="entry name" value="Aa-tRNA-synt_II"/>
</dbReference>
<evidence type="ECO:0000256" key="8">
    <source>
        <dbReference type="ARBA" id="ARBA00023146"/>
    </source>
</evidence>
<organism evidence="10">
    <name type="scientific">Edafosvirus sp</name>
    <dbReference type="NCBI Taxonomy" id="2487765"/>
    <lineage>
        <taxon>Viruses</taxon>
        <taxon>Varidnaviria</taxon>
        <taxon>Bamfordvirae</taxon>
        <taxon>Nucleocytoviricota</taxon>
        <taxon>Megaviricetes</taxon>
        <taxon>Imitervirales</taxon>
        <taxon>Mimiviridae</taxon>
        <taxon>Klosneuvirinae</taxon>
    </lineage>
</organism>
<dbReference type="Gene3D" id="2.40.50.140">
    <property type="entry name" value="Nucleic acid-binding proteins"/>
    <property type="match status" value="1"/>
</dbReference>
<dbReference type="Gene3D" id="3.30.930.10">
    <property type="entry name" value="Bira Bifunctional Protein, Domain 2"/>
    <property type="match status" value="1"/>
</dbReference>
<evidence type="ECO:0000259" key="9">
    <source>
        <dbReference type="PROSITE" id="PS50862"/>
    </source>
</evidence>
<proteinExistence type="inferred from homology"/>
<dbReference type="EMBL" id="MK072072">
    <property type="protein sequence ID" value="AYV78216.1"/>
    <property type="molecule type" value="Genomic_DNA"/>
</dbReference>
<dbReference type="InterPro" id="IPR012340">
    <property type="entry name" value="NA-bd_OB-fold"/>
</dbReference>
<keyword evidence="5" id="KW-0547">Nucleotide-binding</keyword>
<name>A0A3G4ZTI7_9VIRU</name>
<feature type="domain" description="Aminoacyl-transfer RNA synthetases class-II family profile" evidence="9">
    <location>
        <begin position="159"/>
        <end position="466"/>
    </location>
</feature>
<protein>
    <submittedName>
        <fullName evidence="10">Aspartyl-tRNA synthetase</fullName>
    </submittedName>
</protein>
<keyword evidence="7" id="KW-0648">Protein biosynthesis</keyword>
<comment type="subcellular location">
    <subcellularLocation>
        <location evidence="1">Cytoplasm</location>
    </subcellularLocation>
</comment>
<dbReference type="InterPro" id="IPR002312">
    <property type="entry name" value="Asp/Asn-tRNA-synth_IIb"/>
</dbReference>
<dbReference type="PANTHER" id="PTHR43450:SF1">
    <property type="entry name" value="ASPARTATE--TRNA LIGASE, CYTOPLASMIC"/>
    <property type="match status" value="1"/>
</dbReference>
<dbReference type="GO" id="GO:0004815">
    <property type="term" value="F:aspartate-tRNA ligase activity"/>
    <property type="evidence" value="ECO:0007669"/>
    <property type="project" value="InterPro"/>
</dbReference>
<dbReference type="FunFam" id="3.30.930.10:FF:000038">
    <property type="entry name" value="Aspartate--tRNA ligase"/>
    <property type="match status" value="1"/>
</dbReference>
<evidence type="ECO:0000313" key="10">
    <source>
        <dbReference type="EMBL" id="AYV78216.1"/>
    </source>
</evidence>
<dbReference type="GO" id="GO:0005524">
    <property type="term" value="F:ATP binding"/>
    <property type="evidence" value="ECO:0007669"/>
    <property type="project" value="UniProtKB-KW"/>
</dbReference>
<dbReference type="PRINTS" id="PR01042">
    <property type="entry name" value="TRNASYNTHASP"/>
</dbReference>
<dbReference type="Pfam" id="PF00152">
    <property type="entry name" value="tRNA-synt_2"/>
    <property type="match status" value="1"/>
</dbReference>
<evidence type="ECO:0000256" key="3">
    <source>
        <dbReference type="ARBA" id="ARBA00022490"/>
    </source>
</evidence>
<reference evidence="10" key="1">
    <citation type="submission" date="2018-10" db="EMBL/GenBank/DDBJ databases">
        <title>Hidden diversity of soil giant viruses.</title>
        <authorList>
            <person name="Schulz F."/>
            <person name="Alteio L."/>
            <person name="Goudeau D."/>
            <person name="Ryan E.M."/>
            <person name="Malmstrom R.R."/>
            <person name="Blanchard J."/>
            <person name="Woyke T."/>
        </authorList>
    </citation>
    <scope>NUCLEOTIDE SEQUENCE</scope>
    <source>
        <strain evidence="10">EDV1</strain>
    </source>
</reference>
<evidence type="ECO:0000256" key="4">
    <source>
        <dbReference type="ARBA" id="ARBA00022598"/>
    </source>
</evidence>
<dbReference type="PANTHER" id="PTHR43450">
    <property type="entry name" value="ASPARTYL-TRNA SYNTHETASE"/>
    <property type="match status" value="1"/>
</dbReference>
<dbReference type="GO" id="GO:0003723">
    <property type="term" value="F:RNA binding"/>
    <property type="evidence" value="ECO:0007669"/>
    <property type="project" value="TreeGrafter"/>
</dbReference>
<keyword evidence="6" id="KW-0067">ATP-binding</keyword>
<dbReference type="InterPro" id="IPR006195">
    <property type="entry name" value="aa-tRNA-synth_II"/>
</dbReference>
<dbReference type="InterPro" id="IPR004523">
    <property type="entry name" value="Asp-tRNA_synthase_2"/>
</dbReference>
<gene>
    <name evidence="10" type="ORF">Edafosvirus7_8</name>
</gene>
<dbReference type="InterPro" id="IPR004365">
    <property type="entry name" value="NA-bd_OB_tRNA"/>
</dbReference>
<evidence type="ECO:0000256" key="1">
    <source>
        <dbReference type="ARBA" id="ARBA00004496"/>
    </source>
</evidence>
<dbReference type="SUPFAM" id="SSF50249">
    <property type="entry name" value="Nucleic acid-binding proteins"/>
    <property type="match status" value="1"/>
</dbReference>
<keyword evidence="8 10" id="KW-0030">Aminoacyl-tRNA synthetase</keyword>
<dbReference type="NCBIfam" id="NF003483">
    <property type="entry name" value="PRK05159.1"/>
    <property type="match status" value="1"/>
</dbReference>
<evidence type="ECO:0000256" key="5">
    <source>
        <dbReference type="ARBA" id="ARBA00022741"/>
    </source>
</evidence>
<sequence length="466" mass="54172">MTETKYEYVDILNITEEQLNKKVYLAGRLHDIRKQGSVCFIVLRYQYKTIQCVAFKKNFSNPDSFKDLCSLSPESFIHLSGTISKLPPTIKQIESTYYKHFELKIDSYELISKANILPFNVNDANDAGLSLTHRSDVLINTRLDNRWFDLRIPVNYCIFKIQSGIVQLFRNFLISKNFMEIHTPKIIGTASESGAAVFPIQYFDQKAYLAQSPQLYKQMAINADFHRVFEIGPVFRAEKAFSHRHLCEFVGMDIEMAITPGKNYHEIINLIWELLVYIFEGINKDFKEELQFINEKMPFVPLKYTKDPIIVPFTECVKMLTDAGFKQDHFEDLNTENEKEVGKMIKAKYDTDIFFIDRYPSAVRPFYTMLDPNDKKYSNSYDIIMRCEEICSGAQRIHDHKMLNERIDELGIPKESLSDYIKSFSCGGQKHGGCGFGLERIVMLFLDLKNVRKSSFCPRDPNRLHP</sequence>
<evidence type="ECO:0000256" key="2">
    <source>
        <dbReference type="ARBA" id="ARBA00005312"/>
    </source>
</evidence>
<keyword evidence="3" id="KW-0963">Cytoplasm</keyword>
<dbReference type="HAMAP" id="MF_02075">
    <property type="entry name" value="Asp_tRNA_synth_type2"/>
    <property type="match status" value="1"/>
</dbReference>
<dbReference type="PROSITE" id="PS50862">
    <property type="entry name" value="AA_TRNA_LIGASE_II"/>
    <property type="match status" value="1"/>
</dbReference>